<evidence type="ECO:0000313" key="2">
    <source>
        <dbReference type="EMBL" id="GBN44389.1"/>
    </source>
</evidence>
<keyword evidence="1" id="KW-1133">Transmembrane helix</keyword>
<feature type="transmembrane region" description="Helical" evidence="1">
    <location>
        <begin position="22"/>
        <end position="51"/>
    </location>
</feature>
<proteinExistence type="predicted"/>
<gene>
    <name evidence="2" type="ORF">AVEN_90149_1</name>
</gene>
<keyword evidence="1" id="KW-0812">Transmembrane</keyword>
<evidence type="ECO:0000256" key="1">
    <source>
        <dbReference type="SAM" id="Phobius"/>
    </source>
</evidence>
<organism evidence="2 3">
    <name type="scientific">Araneus ventricosus</name>
    <name type="common">Orbweaver spider</name>
    <name type="synonym">Epeira ventricosa</name>
    <dbReference type="NCBI Taxonomy" id="182803"/>
    <lineage>
        <taxon>Eukaryota</taxon>
        <taxon>Metazoa</taxon>
        <taxon>Ecdysozoa</taxon>
        <taxon>Arthropoda</taxon>
        <taxon>Chelicerata</taxon>
        <taxon>Arachnida</taxon>
        <taxon>Araneae</taxon>
        <taxon>Araneomorphae</taxon>
        <taxon>Entelegynae</taxon>
        <taxon>Araneoidea</taxon>
        <taxon>Araneidae</taxon>
        <taxon>Araneus</taxon>
    </lineage>
</organism>
<dbReference type="EMBL" id="BGPR01010127">
    <property type="protein sequence ID" value="GBN44389.1"/>
    <property type="molecule type" value="Genomic_DNA"/>
</dbReference>
<protein>
    <submittedName>
        <fullName evidence="2">Uncharacterized protein</fullName>
    </submittedName>
</protein>
<sequence length="129" mass="14646">MSYGGCVWTVLVVWVMDDVCGLSWWCGLWISVDCLGGVGYGCLWTVLVISFDEDKPFKPRWTFLNIVDKSLFGTIDGGFSHRRLRRSPRPLLPAGVSKSIRRSSKPTAILWTDLEATLDLWSPCNRIRH</sequence>
<dbReference type="Proteomes" id="UP000499080">
    <property type="component" value="Unassembled WGS sequence"/>
</dbReference>
<evidence type="ECO:0000313" key="3">
    <source>
        <dbReference type="Proteomes" id="UP000499080"/>
    </source>
</evidence>
<dbReference type="AlphaFoldDB" id="A0A4Y2P049"/>
<name>A0A4Y2P049_ARAVE</name>
<comment type="caution">
    <text evidence="2">The sequence shown here is derived from an EMBL/GenBank/DDBJ whole genome shotgun (WGS) entry which is preliminary data.</text>
</comment>
<keyword evidence="1" id="KW-0472">Membrane</keyword>
<accession>A0A4Y2P049</accession>
<keyword evidence="3" id="KW-1185">Reference proteome</keyword>
<reference evidence="2 3" key="1">
    <citation type="journal article" date="2019" name="Sci. Rep.">
        <title>Orb-weaving spider Araneus ventricosus genome elucidates the spidroin gene catalogue.</title>
        <authorList>
            <person name="Kono N."/>
            <person name="Nakamura H."/>
            <person name="Ohtoshi R."/>
            <person name="Moran D.A.P."/>
            <person name="Shinohara A."/>
            <person name="Yoshida Y."/>
            <person name="Fujiwara M."/>
            <person name="Mori M."/>
            <person name="Tomita M."/>
            <person name="Arakawa K."/>
        </authorList>
    </citation>
    <scope>NUCLEOTIDE SEQUENCE [LARGE SCALE GENOMIC DNA]</scope>
</reference>